<dbReference type="PROSITE" id="PS50011">
    <property type="entry name" value="PROTEIN_KINASE_DOM"/>
    <property type="match status" value="1"/>
</dbReference>
<dbReference type="Proteomes" id="UP001281761">
    <property type="component" value="Unassembled WGS sequence"/>
</dbReference>
<dbReference type="InterPro" id="IPR011009">
    <property type="entry name" value="Kinase-like_dom_sf"/>
</dbReference>
<reference evidence="5 6" key="1">
    <citation type="journal article" date="2022" name="bioRxiv">
        <title>Genomics of Preaxostyla Flagellates Illuminates Evolutionary Transitions and the Path Towards Mitochondrial Loss.</title>
        <authorList>
            <person name="Novak L.V.F."/>
            <person name="Treitli S.C."/>
            <person name="Pyrih J."/>
            <person name="Halakuc P."/>
            <person name="Pipaliya S.V."/>
            <person name="Vacek V."/>
            <person name="Brzon O."/>
            <person name="Soukal P."/>
            <person name="Eme L."/>
            <person name="Dacks J.B."/>
            <person name="Karnkowska A."/>
            <person name="Elias M."/>
            <person name="Hampl V."/>
        </authorList>
    </citation>
    <scope>NUCLEOTIDE SEQUENCE [LARGE SCALE GENOMIC DNA]</scope>
    <source>
        <strain evidence="5">NAU3</strain>
        <tissue evidence="5">Gut</tissue>
    </source>
</reference>
<accession>A0ABQ9YCJ7</accession>
<dbReference type="Pfam" id="PF00632">
    <property type="entry name" value="HECT"/>
    <property type="match status" value="1"/>
</dbReference>
<evidence type="ECO:0000256" key="2">
    <source>
        <dbReference type="PROSITE-ProRule" id="PRU00104"/>
    </source>
</evidence>
<evidence type="ECO:0000313" key="5">
    <source>
        <dbReference type="EMBL" id="KAK2961462.1"/>
    </source>
</evidence>
<dbReference type="Pfam" id="PF00069">
    <property type="entry name" value="Pkinase"/>
    <property type="match status" value="1"/>
</dbReference>
<dbReference type="PANTHER" id="PTHR44305">
    <property type="entry name" value="SI:DKEY-192D15.2-RELATED"/>
    <property type="match status" value="1"/>
</dbReference>
<dbReference type="SMART" id="SM00220">
    <property type="entry name" value="S_TKc"/>
    <property type="match status" value="1"/>
</dbReference>
<dbReference type="InterPro" id="IPR035983">
    <property type="entry name" value="Hect_E3_ubiquitin_ligase"/>
</dbReference>
<keyword evidence="1 2" id="KW-0833">Ubl conjugation pathway</keyword>
<proteinExistence type="predicted"/>
<dbReference type="Gene3D" id="1.10.510.10">
    <property type="entry name" value="Transferase(Phosphotransferase) domain 1"/>
    <property type="match status" value="1"/>
</dbReference>
<comment type="caution">
    <text evidence="5">The sequence shown here is derived from an EMBL/GenBank/DDBJ whole genome shotgun (WGS) entry which is preliminary data.</text>
</comment>
<dbReference type="InterPro" id="IPR000569">
    <property type="entry name" value="HECT_dom"/>
</dbReference>
<dbReference type="SUPFAM" id="SSF56204">
    <property type="entry name" value="Hect, E3 ligase catalytic domain"/>
    <property type="match status" value="1"/>
</dbReference>
<evidence type="ECO:0008006" key="7">
    <source>
        <dbReference type="Google" id="ProtNLM"/>
    </source>
</evidence>
<dbReference type="PANTHER" id="PTHR44305:SF24">
    <property type="entry name" value="TYROSINE-PROTEIN KINASE C03B1.5-RELATED"/>
    <property type="match status" value="1"/>
</dbReference>
<dbReference type="InterPro" id="IPR000719">
    <property type="entry name" value="Prot_kinase_dom"/>
</dbReference>
<protein>
    <recommendedName>
        <fullName evidence="7">Protein kinase domain-containing protein</fullName>
    </recommendedName>
</protein>
<comment type="caution">
    <text evidence="2">Lacks conserved residue(s) required for the propagation of feature annotation.</text>
</comment>
<dbReference type="PROSITE" id="PS50237">
    <property type="entry name" value="HECT"/>
    <property type="match status" value="1"/>
</dbReference>
<feature type="domain" description="HECT" evidence="4">
    <location>
        <begin position="395"/>
        <end position="521"/>
    </location>
</feature>
<dbReference type="EMBL" id="JARBJD010000016">
    <property type="protein sequence ID" value="KAK2961462.1"/>
    <property type="molecule type" value="Genomic_DNA"/>
</dbReference>
<keyword evidence="6" id="KW-1185">Reference proteome</keyword>
<evidence type="ECO:0000256" key="1">
    <source>
        <dbReference type="ARBA" id="ARBA00022786"/>
    </source>
</evidence>
<dbReference type="Gene3D" id="3.90.1750.10">
    <property type="entry name" value="Hect, E3 ligase catalytic domains"/>
    <property type="match status" value="1"/>
</dbReference>
<organism evidence="5 6">
    <name type="scientific">Blattamonas nauphoetae</name>
    <dbReference type="NCBI Taxonomy" id="2049346"/>
    <lineage>
        <taxon>Eukaryota</taxon>
        <taxon>Metamonada</taxon>
        <taxon>Preaxostyla</taxon>
        <taxon>Oxymonadida</taxon>
        <taxon>Blattamonas</taxon>
    </lineage>
</organism>
<evidence type="ECO:0000259" key="3">
    <source>
        <dbReference type="PROSITE" id="PS50011"/>
    </source>
</evidence>
<name>A0ABQ9YCJ7_9EUKA</name>
<dbReference type="InterPro" id="IPR053083">
    <property type="entry name" value="TF_kinase-domain_protein"/>
</dbReference>
<feature type="domain" description="Protein kinase" evidence="3">
    <location>
        <begin position="1"/>
        <end position="288"/>
    </location>
</feature>
<dbReference type="SUPFAM" id="SSF56112">
    <property type="entry name" value="Protein kinase-like (PK-like)"/>
    <property type="match status" value="1"/>
</dbReference>
<gene>
    <name evidence="5" type="ORF">BLNAU_3583</name>
</gene>
<sequence length="568" mass="65547">MGNCMKQRSCPGKKIKALSSIINSQDAKLFETTVNDATGYMMWHGASVREERFENWAREKRLTESLGSTESVVKYDPWVQDPESGELIAIMKVNPKDNLYFQMIEWKKQKRVFKEHELFLLLIQLILPLSSIHKSCYHRAIRPQFIFLSEDRPARYIGFMKAVEFEKNEDLTKVVKEEYPRGDEGIRPRESYRLGSGPIAYDGRVDVFAIGLILHEIAYGRSIFPDNTNEAVKATFICENRCTIETIDPQRQRFNQLLVQMLSVSYKDRPTVTQLLSDSRLSTARAYLESTPKIQLVKIEKLSLIQAGLPTETIDGKLEERVRQFEKQLDTIRKKDKTIPIILDRNDVLRSACDAFFVLPPEDLHNPITVTFTNSPSPSSFPELVQLIFHELTENPKFCIFKKDNTTGYFTITSDNSKRKLEFIRYFRLTGMLIACCLLQKVKIPVRFNDFIWRQLSGRSLHPVDLEHANSALFRDINSITRESLKTSPRKFEVALPDDPSHALFPGGSYMEVTPDRIDVYKEQAMFAVLNWYSPLIVPARMHLHNIIPDAAFRLLTPMELRDHASVK</sequence>
<evidence type="ECO:0000313" key="6">
    <source>
        <dbReference type="Proteomes" id="UP001281761"/>
    </source>
</evidence>
<evidence type="ECO:0000259" key="4">
    <source>
        <dbReference type="PROSITE" id="PS50237"/>
    </source>
</evidence>